<gene>
    <name evidence="1" type="ORF">WICPIJ_002831</name>
</gene>
<name>A0A9P8Q8Y6_WICPI</name>
<reference evidence="1" key="1">
    <citation type="journal article" date="2021" name="Open Biol.">
        <title>Shared evolutionary footprints suggest mitochondrial oxidative damage underlies multiple complex I losses in fungi.</title>
        <authorList>
            <person name="Schikora-Tamarit M.A."/>
            <person name="Marcet-Houben M."/>
            <person name="Nosek J."/>
            <person name="Gabaldon T."/>
        </authorList>
    </citation>
    <scope>NUCLEOTIDE SEQUENCE</scope>
    <source>
        <strain evidence="1">CBS2887</strain>
    </source>
</reference>
<dbReference type="EMBL" id="JAEUBG010001567">
    <property type="protein sequence ID" value="KAH3686197.1"/>
    <property type="molecule type" value="Genomic_DNA"/>
</dbReference>
<evidence type="ECO:0000313" key="1">
    <source>
        <dbReference type="EMBL" id="KAH3686197.1"/>
    </source>
</evidence>
<evidence type="ECO:0000313" key="2">
    <source>
        <dbReference type="Proteomes" id="UP000774326"/>
    </source>
</evidence>
<sequence length="148" mass="16541">MFRKNVRNSCLNGPTNGLNDSVHIFGGNSPSTEDVSVGEILCGQVTDWKLGKNNVGACFFDEFQLIENDLPFSVHDILIQWQDLGVCELLWLLFEPSIGESLLEGNTIDEKRIINRTTLNLLNTNQLVVQISLVKGQNSINNHLDEEV</sequence>
<reference evidence="1" key="2">
    <citation type="submission" date="2021-01" db="EMBL/GenBank/DDBJ databases">
        <authorList>
            <person name="Schikora-Tamarit M.A."/>
        </authorList>
    </citation>
    <scope>NUCLEOTIDE SEQUENCE</scope>
    <source>
        <strain evidence="1">CBS2887</strain>
    </source>
</reference>
<comment type="caution">
    <text evidence="1">The sequence shown here is derived from an EMBL/GenBank/DDBJ whole genome shotgun (WGS) entry which is preliminary data.</text>
</comment>
<accession>A0A9P8Q8Y6</accession>
<keyword evidence="2" id="KW-1185">Reference proteome</keyword>
<protein>
    <submittedName>
        <fullName evidence="1">Uncharacterized protein</fullName>
    </submittedName>
</protein>
<dbReference type="Proteomes" id="UP000774326">
    <property type="component" value="Unassembled WGS sequence"/>
</dbReference>
<proteinExistence type="predicted"/>
<organism evidence="1 2">
    <name type="scientific">Wickerhamomyces pijperi</name>
    <name type="common">Yeast</name>
    <name type="synonym">Pichia pijperi</name>
    <dbReference type="NCBI Taxonomy" id="599730"/>
    <lineage>
        <taxon>Eukaryota</taxon>
        <taxon>Fungi</taxon>
        <taxon>Dikarya</taxon>
        <taxon>Ascomycota</taxon>
        <taxon>Saccharomycotina</taxon>
        <taxon>Saccharomycetes</taxon>
        <taxon>Phaffomycetales</taxon>
        <taxon>Wickerhamomycetaceae</taxon>
        <taxon>Wickerhamomyces</taxon>
    </lineage>
</organism>
<dbReference type="AlphaFoldDB" id="A0A9P8Q8Y6"/>